<dbReference type="STRING" id="1036611.A0A1L9P6F6"/>
<evidence type="ECO:0000256" key="1">
    <source>
        <dbReference type="SAM" id="MobiDB-lite"/>
    </source>
</evidence>
<dbReference type="Pfam" id="PF02112">
    <property type="entry name" value="PDEase_II"/>
    <property type="match status" value="3"/>
</dbReference>
<dbReference type="EMBL" id="KV878125">
    <property type="protein sequence ID" value="OJI97024.1"/>
    <property type="molecule type" value="Genomic_DNA"/>
</dbReference>
<feature type="region of interest" description="Disordered" evidence="1">
    <location>
        <begin position="272"/>
        <end position="321"/>
    </location>
</feature>
<proteinExistence type="predicted"/>
<dbReference type="PANTHER" id="PTHR28283">
    <property type="entry name" value="3',5'-CYCLIC-NUCLEOTIDE PHOSPHODIESTERASE 1"/>
    <property type="match status" value="1"/>
</dbReference>
<dbReference type="SUPFAM" id="SSF56281">
    <property type="entry name" value="Metallo-hydrolase/oxidoreductase"/>
    <property type="match status" value="1"/>
</dbReference>
<protein>
    <recommendedName>
        <fullName evidence="4">3',5'-cyclic-nucleotide phosphodiesterase</fullName>
    </recommendedName>
</protein>
<feature type="region of interest" description="Disordered" evidence="1">
    <location>
        <begin position="1"/>
        <end position="35"/>
    </location>
</feature>
<feature type="region of interest" description="Disordered" evidence="1">
    <location>
        <begin position="433"/>
        <end position="452"/>
    </location>
</feature>
<organism evidence="2 3">
    <name type="scientific">Aspergillus versicolor CBS 583.65</name>
    <dbReference type="NCBI Taxonomy" id="1036611"/>
    <lineage>
        <taxon>Eukaryota</taxon>
        <taxon>Fungi</taxon>
        <taxon>Dikarya</taxon>
        <taxon>Ascomycota</taxon>
        <taxon>Pezizomycotina</taxon>
        <taxon>Eurotiomycetes</taxon>
        <taxon>Eurotiomycetidae</taxon>
        <taxon>Eurotiales</taxon>
        <taxon>Aspergillaceae</taxon>
        <taxon>Aspergillus</taxon>
        <taxon>Aspergillus subgen. Nidulantes</taxon>
    </lineage>
</organism>
<feature type="compositionally biased region" description="Basic and acidic residues" evidence="1">
    <location>
        <begin position="14"/>
        <end position="35"/>
    </location>
</feature>
<dbReference type="PRINTS" id="PR00388">
    <property type="entry name" value="PDIESTERASE2"/>
</dbReference>
<dbReference type="GO" id="GO:0006198">
    <property type="term" value="P:cAMP catabolic process"/>
    <property type="evidence" value="ECO:0007669"/>
    <property type="project" value="InterPro"/>
</dbReference>
<name>A0A1L9P6F6_ASPVE</name>
<dbReference type="GeneID" id="63732110"/>
<feature type="compositionally biased region" description="Polar residues" evidence="1">
    <location>
        <begin position="303"/>
        <end position="321"/>
    </location>
</feature>
<dbReference type="InterPro" id="IPR036866">
    <property type="entry name" value="RibonucZ/Hydroxyglut_hydro"/>
</dbReference>
<dbReference type="AlphaFoldDB" id="A0A1L9P6F6"/>
<evidence type="ECO:0000313" key="2">
    <source>
        <dbReference type="EMBL" id="OJI97024.1"/>
    </source>
</evidence>
<dbReference type="InterPro" id="IPR000396">
    <property type="entry name" value="Pdiesterase2"/>
</dbReference>
<dbReference type="GO" id="GO:0047555">
    <property type="term" value="F:3',5'-cyclic-GMP phosphodiesterase activity"/>
    <property type="evidence" value="ECO:0007669"/>
    <property type="project" value="TreeGrafter"/>
</dbReference>
<dbReference type="CDD" id="cd07735">
    <property type="entry name" value="class_II_PDE_MBL-fold"/>
    <property type="match status" value="1"/>
</dbReference>
<reference evidence="3" key="1">
    <citation type="journal article" date="2017" name="Genome Biol.">
        <title>Comparative genomics reveals high biological diversity and specific adaptations in the industrially and medically important fungal genus Aspergillus.</title>
        <authorList>
            <person name="de Vries R.P."/>
            <person name="Riley R."/>
            <person name="Wiebenga A."/>
            <person name="Aguilar-Osorio G."/>
            <person name="Amillis S."/>
            <person name="Uchima C.A."/>
            <person name="Anderluh G."/>
            <person name="Asadollahi M."/>
            <person name="Askin M."/>
            <person name="Barry K."/>
            <person name="Battaglia E."/>
            <person name="Bayram O."/>
            <person name="Benocci T."/>
            <person name="Braus-Stromeyer S.A."/>
            <person name="Caldana C."/>
            <person name="Canovas D."/>
            <person name="Cerqueira G.C."/>
            <person name="Chen F."/>
            <person name="Chen W."/>
            <person name="Choi C."/>
            <person name="Clum A."/>
            <person name="Dos Santos R.A."/>
            <person name="Damasio A.R."/>
            <person name="Diallinas G."/>
            <person name="Emri T."/>
            <person name="Fekete E."/>
            <person name="Flipphi M."/>
            <person name="Freyberg S."/>
            <person name="Gallo A."/>
            <person name="Gournas C."/>
            <person name="Habgood R."/>
            <person name="Hainaut M."/>
            <person name="Harispe M.L."/>
            <person name="Henrissat B."/>
            <person name="Hilden K.S."/>
            <person name="Hope R."/>
            <person name="Hossain A."/>
            <person name="Karabika E."/>
            <person name="Karaffa L."/>
            <person name="Karanyi Z."/>
            <person name="Krasevec N."/>
            <person name="Kuo A."/>
            <person name="Kusch H."/>
            <person name="LaButti K."/>
            <person name="Lagendijk E.L."/>
            <person name="Lapidus A."/>
            <person name="Levasseur A."/>
            <person name="Lindquist E."/>
            <person name="Lipzen A."/>
            <person name="Logrieco A.F."/>
            <person name="MacCabe A."/>
            <person name="Maekelae M.R."/>
            <person name="Malavazi I."/>
            <person name="Melin P."/>
            <person name="Meyer V."/>
            <person name="Mielnichuk N."/>
            <person name="Miskei M."/>
            <person name="Molnar A.P."/>
            <person name="Mule G."/>
            <person name="Ngan C.Y."/>
            <person name="Orejas M."/>
            <person name="Orosz E."/>
            <person name="Ouedraogo J.P."/>
            <person name="Overkamp K.M."/>
            <person name="Park H.-S."/>
            <person name="Perrone G."/>
            <person name="Piumi F."/>
            <person name="Punt P.J."/>
            <person name="Ram A.F."/>
            <person name="Ramon A."/>
            <person name="Rauscher S."/>
            <person name="Record E."/>
            <person name="Riano-Pachon D.M."/>
            <person name="Robert V."/>
            <person name="Roehrig J."/>
            <person name="Ruller R."/>
            <person name="Salamov A."/>
            <person name="Salih N.S."/>
            <person name="Samson R.A."/>
            <person name="Sandor E."/>
            <person name="Sanguinetti M."/>
            <person name="Schuetze T."/>
            <person name="Sepcic K."/>
            <person name="Shelest E."/>
            <person name="Sherlock G."/>
            <person name="Sophianopoulou V."/>
            <person name="Squina F.M."/>
            <person name="Sun H."/>
            <person name="Susca A."/>
            <person name="Todd R.B."/>
            <person name="Tsang A."/>
            <person name="Unkles S.E."/>
            <person name="van de Wiele N."/>
            <person name="van Rossen-Uffink D."/>
            <person name="Oliveira J.V."/>
            <person name="Vesth T.C."/>
            <person name="Visser J."/>
            <person name="Yu J.-H."/>
            <person name="Zhou M."/>
            <person name="Andersen M.R."/>
            <person name="Archer D.B."/>
            <person name="Baker S.E."/>
            <person name="Benoit I."/>
            <person name="Brakhage A.A."/>
            <person name="Braus G.H."/>
            <person name="Fischer R."/>
            <person name="Frisvad J.C."/>
            <person name="Goldman G.H."/>
            <person name="Houbraken J."/>
            <person name="Oakley B."/>
            <person name="Pocsi I."/>
            <person name="Scazzocchio C."/>
            <person name="Seiboth B."/>
            <person name="vanKuyk P.A."/>
            <person name="Wortman J."/>
            <person name="Dyer P.S."/>
            <person name="Grigoriev I.V."/>
        </authorList>
    </citation>
    <scope>NUCLEOTIDE SEQUENCE [LARGE SCALE GENOMIC DNA]</scope>
    <source>
        <strain evidence="3">CBS 583.65</strain>
    </source>
</reference>
<dbReference type="RefSeq" id="XP_040662787.1">
    <property type="nucleotide sequence ID" value="XM_040816599.1"/>
</dbReference>
<dbReference type="Proteomes" id="UP000184073">
    <property type="component" value="Unassembled WGS sequence"/>
</dbReference>
<feature type="compositionally biased region" description="Basic and acidic residues" evidence="1">
    <location>
        <begin position="273"/>
        <end position="285"/>
    </location>
</feature>
<gene>
    <name evidence="2" type="ORF">ASPVEDRAFT_78767</name>
</gene>
<accession>A0A1L9P6F6</accession>
<dbReference type="OrthoDB" id="258495at2759"/>
<keyword evidence="3" id="KW-1185">Reference proteome</keyword>
<sequence>MKTGTPPDITNSDDPNRRHSEDSKTVQIKPDHYAQDGSVRAEDAGVGSSKFVHVGSSDKHVKFCETNVNDRGKTNGKRSDALHVVVLGPTGGPREDRVTGLLVRSLATDWTPNSMIVVDAGVLLSGIIEVLRECESEDGVLTSGPFVGIQLPHESPEANGAYIFKKIIGSVLITHSHLDHVSALAVNTPALTSENGPKTVAALPSVIHSLKTHIFNDSIWPNLSDEDGGVGFITYQRLVDGGNPMMGFGEERGYIQACEGLLARCHGVSHGRCKSDPSPDAELSRRSSNAWLLPTPDRRRPSQDATANGTLNISSPSLKNPDSSFTSFESSAFFLRDQYTGAEIIIFGDVEPDSISVNPRNQAVWEMAAPKVASGQLRAIFIECSFTNAVDDLYLFGHLCPRHLVQELDTLASLVAREKGMTYPAVIKRKREGSSDPIIGQPSPKWRAKDKGKGALSQGIGRATKLGDAESAPLIALDRQTIRREADVATEIPKAEKPLSGLSVYIIHVKEDLTDGPHPRETILEELNDLEKIMGLGCQFHTPVRGESIYL</sequence>
<evidence type="ECO:0008006" key="4">
    <source>
        <dbReference type="Google" id="ProtNLM"/>
    </source>
</evidence>
<dbReference type="GO" id="GO:1902660">
    <property type="term" value="P:negative regulation of glucose mediated signaling pathway"/>
    <property type="evidence" value="ECO:0007669"/>
    <property type="project" value="TreeGrafter"/>
</dbReference>
<evidence type="ECO:0000313" key="3">
    <source>
        <dbReference type="Proteomes" id="UP000184073"/>
    </source>
</evidence>
<dbReference type="VEuPathDB" id="FungiDB:ASPVEDRAFT_78767"/>
<dbReference type="GO" id="GO:0004115">
    <property type="term" value="F:3',5'-cyclic-AMP phosphodiesterase activity"/>
    <property type="evidence" value="ECO:0007669"/>
    <property type="project" value="InterPro"/>
</dbReference>
<dbReference type="PANTHER" id="PTHR28283:SF1">
    <property type="entry name" value="3',5'-CYCLIC-NUCLEOTIDE PHOSPHODIESTERASE 1"/>
    <property type="match status" value="1"/>
</dbReference>